<feature type="domain" description="Histidine kinase" evidence="18">
    <location>
        <begin position="459"/>
        <end position="731"/>
    </location>
</feature>
<keyword evidence="6" id="KW-0808">Transferase</keyword>
<dbReference type="GO" id="GO:0005524">
    <property type="term" value="F:ATP binding"/>
    <property type="evidence" value="ECO:0007669"/>
    <property type="project" value="UniProtKB-KW"/>
</dbReference>
<dbReference type="PANTHER" id="PTHR43047">
    <property type="entry name" value="TWO-COMPONENT HISTIDINE PROTEIN KINASE"/>
    <property type="match status" value="1"/>
</dbReference>
<dbReference type="SMART" id="SM00387">
    <property type="entry name" value="HATPase_c"/>
    <property type="match status" value="1"/>
</dbReference>
<feature type="region of interest" description="Disordered" evidence="16">
    <location>
        <begin position="632"/>
        <end position="654"/>
    </location>
</feature>
<dbReference type="CDD" id="cd12913">
    <property type="entry name" value="PDC1_MCP_like"/>
    <property type="match status" value="1"/>
</dbReference>
<evidence type="ECO:0000256" key="6">
    <source>
        <dbReference type="ARBA" id="ARBA00022679"/>
    </source>
</evidence>
<dbReference type="InterPro" id="IPR036890">
    <property type="entry name" value="HATPase_C_sf"/>
</dbReference>
<feature type="transmembrane region" description="Helical" evidence="17">
    <location>
        <begin position="12"/>
        <end position="36"/>
    </location>
</feature>
<name>A0AAE3GR86_9CYAN</name>
<dbReference type="InterPro" id="IPR033479">
    <property type="entry name" value="dCache_1"/>
</dbReference>
<evidence type="ECO:0000256" key="13">
    <source>
        <dbReference type="ARBA" id="ARBA00023136"/>
    </source>
</evidence>
<dbReference type="Gene3D" id="6.10.340.10">
    <property type="match status" value="1"/>
</dbReference>
<dbReference type="InterPro" id="IPR003594">
    <property type="entry name" value="HATPase_dom"/>
</dbReference>
<dbReference type="Gene3D" id="3.30.450.20">
    <property type="entry name" value="PAS domain"/>
    <property type="match status" value="1"/>
</dbReference>
<dbReference type="Gene3D" id="3.40.50.2300">
    <property type="match status" value="1"/>
</dbReference>
<dbReference type="InterPro" id="IPR005467">
    <property type="entry name" value="His_kinase_dom"/>
</dbReference>
<dbReference type="SMART" id="SM00304">
    <property type="entry name" value="HAMP"/>
    <property type="match status" value="1"/>
</dbReference>
<dbReference type="InterPro" id="IPR036097">
    <property type="entry name" value="HisK_dim/P_sf"/>
</dbReference>
<accession>A0AAE3GR86</accession>
<feature type="domain" description="HAMP" evidence="20">
    <location>
        <begin position="367"/>
        <end position="419"/>
    </location>
</feature>
<evidence type="ECO:0000256" key="16">
    <source>
        <dbReference type="SAM" id="MobiDB-lite"/>
    </source>
</evidence>
<dbReference type="Pfam" id="PF00512">
    <property type="entry name" value="HisKA"/>
    <property type="match status" value="1"/>
</dbReference>
<dbReference type="Gene3D" id="3.30.565.10">
    <property type="entry name" value="Histidine kinase-like ATPase, C-terminal domain"/>
    <property type="match status" value="1"/>
</dbReference>
<protein>
    <recommendedName>
        <fullName evidence="3">histidine kinase</fullName>
        <ecNumber evidence="3">2.7.13.3</ecNumber>
    </recommendedName>
</protein>
<dbReference type="SMART" id="SM00388">
    <property type="entry name" value="HisKA"/>
    <property type="match status" value="1"/>
</dbReference>
<dbReference type="Pfam" id="PF02518">
    <property type="entry name" value="HATPase_c"/>
    <property type="match status" value="1"/>
</dbReference>
<dbReference type="CDD" id="cd00082">
    <property type="entry name" value="HisKA"/>
    <property type="match status" value="1"/>
</dbReference>
<evidence type="ECO:0000256" key="1">
    <source>
        <dbReference type="ARBA" id="ARBA00000085"/>
    </source>
</evidence>
<dbReference type="CDD" id="cd06225">
    <property type="entry name" value="HAMP"/>
    <property type="match status" value="1"/>
</dbReference>
<evidence type="ECO:0000256" key="7">
    <source>
        <dbReference type="ARBA" id="ARBA00022692"/>
    </source>
</evidence>
<evidence type="ECO:0000256" key="5">
    <source>
        <dbReference type="ARBA" id="ARBA00022553"/>
    </source>
</evidence>
<dbReference type="SMART" id="SM00448">
    <property type="entry name" value="REC"/>
    <property type="match status" value="1"/>
</dbReference>
<dbReference type="PRINTS" id="PR00344">
    <property type="entry name" value="BCTRLSENSOR"/>
</dbReference>
<organism evidence="21 22">
    <name type="scientific">Limnofasciculus baicalensis BBK-W-15</name>
    <dbReference type="NCBI Taxonomy" id="2699891"/>
    <lineage>
        <taxon>Bacteria</taxon>
        <taxon>Bacillati</taxon>
        <taxon>Cyanobacteriota</taxon>
        <taxon>Cyanophyceae</taxon>
        <taxon>Coleofasciculales</taxon>
        <taxon>Coleofasciculaceae</taxon>
        <taxon>Limnofasciculus</taxon>
        <taxon>Limnofasciculus baicalensis</taxon>
    </lineage>
</organism>
<evidence type="ECO:0000259" key="19">
    <source>
        <dbReference type="PROSITE" id="PS50110"/>
    </source>
</evidence>
<evidence type="ECO:0000256" key="11">
    <source>
        <dbReference type="ARBA" id="ARBA00022989"/>
    </source>
</evidence>
<evidence type="ECO:0000256" key="9">
    <source>
        <dbReference type="ARBA" id="ARBA00022777"/>
    </source>
</evidence>
<gene>
    <name evidence="21" type="ORF">NJ959_12340</name>
</gene>
<evidence type="ECO:0000256" key="15">
    <source>
        <dbReference type="SAM" id="Coils"/>
    </source>
</evidence>
<feature type="domain" description="Response regulatory" evidence="19">
    <location>
        <begin position="756"/>
        <end position="872"/>
    </location>
</feature>
<keyword evidence="22" id="KW-1185">Reference proteome</keyword>
<keyword evidence="7 17" id="KW-0812">Transmembrane</keyword>
<dbReference type="EMBL" id="JAMZMM010000102">
    <property type="protein sequence ID" value="MCP2729245.1"/>
    <property type="molecule type" value="Genomic_DNA"/>
</dbReference>
<dbReference type="InterPro" id="IPR003660">
    <property type="entry name" value="HAMP_dom"/>
</dbReference>
<keyword evidence="8" id="KW-0547">Nucleotide-binding</keyword>
<dbReference type="GO" id="GO:0000155">
    <property type="term" value="F:phosphorelay sensor kinase activity"/>
    <property type="evidence" value="ECO:0007669"/>
    <property type="project" value="InterPro"/>
</dbReference>
<dbReference type="FunFam" id="1.10.287.130:FF:000038">
    <property type="entry name" value="Sensory transduction histidine kinase"/>
    <property type="match status" value="1"/>
</dbReference>
<keyword evidence="4" id="KW-1003">Cell membrane</keyword>
<proteinExistence type="predicted"/>
<comment type="caution">
    <text evidence="21">The sequence shown here is derived from an EMBL/GenBank/DDBJ whole genome shotgun (WGS) entry which is preliminary data.</text>
</comment>
<reference evidence="21" key="1">
    <citation type="submission" date="2022-06" db="EMBL/GenBank/DDBJ databases">
        <title>New cyanobacteria of genus Symplocastrum in benthos of Lake Baikal.</title>
        <authorList>
            <person name="Sorokovikova E."/>
            <person name="Tikhonova I."/>
            <person name="Krasnopeev A."/>
            <person name="Evseev P."/>
            <person name="Gladkikh A."/>
            <person name="Belykh O."/>
        </authorList>
    </citation>
    <scope>NUCLEOTIDE SEQUENCE</scope>
    <source>
        <strain evidence="21">BBK-W-15</strain>
    </source>
</reference>
<dbReference type="GO" id="GO:0005886">
    <property type="term" value="C:plasma membrane"/>
    <property type="evidence" value="ECO:0007669"/>
    <property type="project" value="UniProtKB-SubCell"/>
</dbReference>
<dbReference type="Pfam" id="PF02743">
    <property type="entry name" value="dCache_1"/>
    <property type="match status" value="1"/>
</dbReference>
<dbReference type="Pfam" id="PF00072">
    <property type="entry name" value="Response_reg"/>
    <property type="match status" value="1"/>
</dbReference>
<dbReference type="PROSITE" id="PS50109">
    <property type="entry name" value="HIS_KIN"/>
    <property type="match status" value="1"/>
</dbReference>
<evidence type="ECO:0000313" key="21">
    <source>
        <dbReference type="EMBL" id="MCP2729245.1"/>
    </source>
</evidence>
<dbReference type="PROSITE" id="PS50110">
    <property type="entry name" value="RESPONSE_REGULATORY"/>
    <property type="match status" value="1"/>
</dbReference>
<feature type="transmembrane region" description="Helical" evidence="17">
    <location>
        <begin position="347"/>
        <end position="369"/>
    </location>
</feature>
<dbReference type="PROSITE" id="PS50885">
    <property type="entry name" value="HAMP"/>
    <property type="match status" value="1"/>
</dbReference>
<sequence length="977" mass="108965">MTNLAVKLAGKVSLQMILIVPFVLQIFTAVGLVGYFSWRNGQKAVANLASHLIGEISLRIDEHLNSYLSIPKQVNQINLQAIQVGLLDLNNFEGVGKYFWNQVKVYGFTYINYGTQEGEYIGSGYVGDILEIADLSKPNLDKLYSYAPDNLGNRASLREIYKNNNPLAADWYTKTVTAGKTVWSPIYNWADFPDQIAISVNSPVYDKSHNLIGVIGIDLSISQIGKFLQQLKISPSGKTFILERNGLIVSSSSTAPSYKIVNGKAERVKASDSSDPLIQATTHYLLKDFGSLNEIKDTKQLKTKINNQREFIQVTPWRDNLGLDWLIVVVVPEADFMAQINANNRTTIILCLAALVVATILGLLTSRWISKPIFHLMEASEAIASGNLTRQVDIKGVKELGKLSQSFNLMAIQLQESFNALEKTNEELENRVEERTSELQEAKIAAEVANHAKSEFLANMSHELRTPLNGILGYAQIMQRDQDVAPKQQERVGIIHQCGSHLLTLINDILDLSKIEAGKLELYPKDFHLISFLEGVVEICRIKAEQKEITFTFQVLNKLPTAVYADEKRLRQVLLNLLGNAIKFTDSGSVTFKVGAIDASPIDDEIEEKIPLLNPQPTTNNQQPITNNQQQITNNQQPTTNNQQPITNNQQPTTNKIGFQVEDTGVGMTSEQLEKIFLPFEQVGDSDRKSEGTGLGLTISLKIVQLMGSKLEVESTPGVGSKFWIDLDLPEALYWMTSATVKAKTNIIGYEGARQKILVVDDRWENLSVIVNLLDTIGFELIEASNGKEGLEKAMEFHPNIIITDLVMPVMDGFEMTRQLRKLPEFKEKIILASSASVFNFNRQQSWESGCNDFLPKPIQAEELLEKLQNYLGLQWIYEKDELELVKDSAARASTSSHQGTISAGTPKTDIQSEIRVPPPEQLTAICAAIEIGDFDAIEDEATRFGKSEPQYHSFSAKLLKLAKEFDEEGIIKLLNR</sequence>
<dbReference type="CDD" id="cd16922">
    <property type="entry name" value="HATPase_EvgS-ArcB-TorS-like"/>
    <property type="match status" value="1"/>
</dbReference>
<dbReference type="Pfam" id="PF00672">
    <property type="entry name" value="HAMP"/>
    <property type="match status" value="1"/>
</dbReference>
<keyword evidence="15" id="KW-0175">Coiled coil</keyword>
<keyword evidence="11 17" id="KW-1133">Transmembrane helix</keyword>
<evidence type="ECO:0000256" key="17">
    <source>
        <dbReference type="SAM" id="Phobius"/>
    </source>
</evidence>
<evidence type="ECO:0000256" key="12">
    <source>
        <dbReference type="ARBA" id="ARBA00023012"/>
    </source>
</evidence>
<keyword evidence="12" id="KW-0902">Two-component regulatory system</keyword>
<keyword evidence="13 17" id="KW-0472">Membrane</keyword>
<dbReference type="InterPro" id="IPR001789">
    <property type="entry name" value="Sig_transdc_resp-reg_receiver"/>
</dbReference>
<keyword evidence="10 21" id="KW-0067">ATP-binding</keyword>
<evidence type="ECO:0000259" key="18">
    <source>
        <dbReference type="PROSITE" id="PS50109"/>
    </source>
</evidence>
<dbReference type="InterPro" id="IPR004358">
    <property type="entry name" value="Sig_transdc_His_kin-like_C"/>
</dbReference>
<dbReference type="SUPFAM" id="SSF47384">
    <property type="entry name" value="Homodimeric domain of signal transducing histidine kinase"/>
    <property type="match status" value="1"/>
</dbReference>
<dbReference type="InterPro" id="IPR003661">
    <property type="entry name" value="HisK_dim/P_dom"/>
</dbReference>
<dbReference type="SUPFAM" id="SSF158472">
    <property type="entry name" value="HAMP domain-like"/>
    <property type="match status" value="1"/>
</dbReference>
<dbReference type="EC" id="2.7.13.3" evidence="3"/>
<keyword evidence="5 14" id="KW-0597">Phosphoprotein</keyword>
<comment type="subcellular location">
    <subcellularLocation>
        <location evidence="2">Cell membrane</location>
        <topology evidence="2">Multi-pass membrane protein</topology>
    </subcellularLocation>
</comment>
<evidence type="ECO:0000256" key="3">
    <source>
        <dbReference type="ARBA" id="ARBA00012438"/>
    </source>
</evidence>
<evidence type="ECO:0000256" key="10">
    <source>
        <dbReference type="ARBA" id="ARBA00022840"/>
    </source>
</evidence>
<evidence type="ECO:0000256" key="2">
    <source>
        <dbReference type="ARBA" id="ARBA00004651"/>
    </source>
</evidence>
<feature type="modified residue" description="4-aspartylphosphate" evidence="14">
    <location>
        <position position="805"/>
    </location>
</feature>
<dbReference type="InterPro" id="IPR011006">
    <property type="entry name" value="CheY-like_superfamily"/>
</dbReference>
<dbReference type="CDD" id="cd17546">
    <property type="entry name" value="REC_hyHK_CKI1_RcsC-like"/>
    <property type="match status" value="1"/>
</dbReference>
<evidence type="ECO:0000256" key="4">
    <source>
        <dbReference type="ARBA" id="ARBA00022475"/>
    </source>
</evidence>
<feature type="coiled-coil region" evidence="15">
    <location>
        <begin position="411"/>
        <end position="445"/>
    </location>
</feature>
<dbReference type="Gene3D" id="1.10.287.130">
    <property type="match status" value="1"/>
</dbReference>
<dbReference type="Proteomes" id="UP001204953">
    <property type="component" value="Unassembled WGS sequence"/>
</dbReference>
<dbReference type="AlphaFoldDB" id="A0AAE3GR86"/>
<keyword evidence="9" id="KW-0418">Kinase</keyword>
<evidence type="ECO:0000256" key="14">
    <source>
        <dbReference type="PROSITE-ProRule" id="PRU00169"/>
    </source>
</evidence>
<evidence type="ECO:0000259" key="20">
    <source>
        <dbReference type="PROSITE" id="PS50885"/>
    </source>
</evidence>
<dbReference type="SUPFAM" id="SSF55874">
    <property type="entry name" value="ATPase domain of HSP90 chaperone/DNA topoisomerase II/histidine kinase"/>
    <property type="match status" value="1"/>
</dbReference>
<comment type="catalytic activity">
    <reaction evidence="1">
        <text>ATP + protein L-histidine = ADP + protein N-phospho-L-histidine.</text>
        <dbReference type="EC" id="2.7.13.3"/>
    </reaction>
</comment>
<evidence type="ECO:0000256" key="8">
    <source>
        <dbReference type="ARBA" id="ARBA00022741"/>
    </source>
</evidence>
<dbReference type="SUPFAM" id="SSF52172">
    <property type="entry name" value="CheY-like"/>
    <property type="match status" value="1"/>
</dbReference>
<evidence type="ECO:0000313" key="22">
    <source>
        <dbReference type="Proteomes" id="UP001204953"/>
    </source>
</evidence>